<feature type="region of interest" description="Disordered" evidence="1">
    <location>
        <begin position="18"/>
        <end position="42"/>
    </location>
</feature>
<feature type="domain" description="DUF3669" evidence="2">
    <location>
        <begin position="277"/>
        <end position="335"/>
    </location>
</feature>
<dbReference type="Proteomes" id="UP000053411">
    <property type="component" value="Unassembled WGS sequence"/>
</dbReference>
<gene>
    <name evidence="3" type="ORF">Z520_06251</name>
</gene>
<evidence type="ECO:0000259" key="2">
    <source>
        <dbReference type="Pfam" id="PF12417"/>
    </source>
</evidence>
<dbReference type="OrthoDB" id="2993351at2759"/>
<protein>
    <recommendedName>
        <fullName evidence="2">DUF3669 domain-containing protein</fullName>
    </recommendedName>
</protein>
<dbReference type="PANTHER" id="PTHR40780:SF2">
    <property type="entry name" value="DUF3669 DOMAIN-CONTAINING PROTEIN"/>
    <property type="match status" value="1"/>
</dbReference>
<dbReference type="InterPro" id="IPR022137">
    <property type="entry name" value="Znf_prot_DUF3669"/>
</dbReference>
<name>A0A0D2IMB4_9EURO</name>
<dbReference type="VEuPathDB" id="FungiDB:Z520_06251"/>
<evidence type="ECO:0000313" key="3">
    <source>
        <dbReference type="EMBL" id="KIX98171.1"/>
    </source>
</evidence>
<dbReference type="RefSeq" id="XP_016632294.1">
    <property type="nucleotide sequence ID" value="XM_016776752.1"/>
</dbReference>
<feature type="compositionally biased region" description="Polar residues" evidence="1">
    <location>
        <begin position="27"/>
        <end position="36"/>
    </location>
</feature>
<dbReference type="PANTHER" id="PTHR40780">
    <property type="entry name" value="DUF3669 DOMAIN-CONTAINING PROTEIN"/>
    <property type="match status" value="1"/>
</dbReference>
<dbReference type="AlphaFoldDB" id="A0A0D2IMB4"/>
<organism evidence="3 4">
    <name type="scientific">Fonsecaea multimorphosa CBS 102226</name>
    <dbReference type="NCBI Taxonomy" id="1442371"/>
    <lineage>
        <taxon>Eukaryota</taxon>
        <taxon>Fungi</taxon>
        <taxon>Dikarya</taxon>
        <taxon>Ascomycota</taxon>
        <taxon>Pezizomycotina</taxon>
        <taxon>Eurotiomycetes</taxon>
        <taxon>Chaetothyriomycetidae</taxon>
        <taxon>Chaetothyriales</taxon>
        <taxon>Herpotrichiellaceae</taxon>
        <taxon>Fonsecaea</taxon>
    </lineage>
</organism>
<evidence type="ECO:0000256" key="1">
    <source>
        <dbReference type="SAM" id="MobiDB-lite"/>
    </source>
</evidence>
<dbReference type="EMBL" id="KN848072">
    <property type="protein sequence ID" value="KIX98171.1"/>
    <property type="molecule type" value="Genomic_DNA"/>
</dbReference>
<dbReference type="GeneID" id="27711997"/>
<accession>A0A0D2IMB4</accession>
<dbReference type="Pfam" id="PF12417">
    <property type="entry name" value="DUF3669"/>
    <property type="match status" value="1"/>
</dbReference>
<reference evidence="3 4" key="1">
    <citation type="submission" date="2015-01" db="EMBL/GenBank/DDBJ databases">
        <title>The Genome Sequence of Fonsecaea multimorphosa CBS 102226.</title>
        <authorList>
            <consortium name="The Broad Institute Genomics Platform"/>
            <person name="Cuomo C."/>
            <person name="de Hoog S."/>
            <person name="Gorbushina A."/>
            <person name="Stielow B."/>
            <person name="Teixiera M."/>
            <person name="Abouelleil A."/>
            <person name="Chapman S.B."/>
            <person name="Priest M."/>
            <person name="Young S.K."/>
            <person name="Wortman J."/>
            <person name="Nusbaum C."/>
            <person name="Birren B."/>
        </authorList>
    </citation>
    <scope>NUCLEOTIDE SEQUENCE [LARGE SCALE GENOMIC DNA]</scope>
    <source>
        <strain evidence="3 4">CBS 102226</strain>
    </source>
</reference>
<evidence type="ECO:0000313" key="4">
    <source>
        <dbReference type="Proteomes" id="UP000053411"/>
    </source>
</evidence>
<keyword evidence="4" id="KW-1185">Reference proteome</keyword>
<proteinExistence type="predicted"/>
<sequence>MGHIHSCFTGAGRGDAPDTTHLGHLSTAGSASSLQRQEGPRQLGKGQCGTVWALGDLVFKAPNECKHHQLWEDSCHHRKVEDALQRAPWAIRPRINIPRWTDLVHPSEETFWDGFRSWFPSNFQPTCGILSTRIHPVRPHVRHAIVDLFAPPSIKANKTGFLACPQNHDCLVRLYLGRRAERSASAASFRLRDFDLMVNEMEYMQLDIGTWARDMARTLAVLHWRAQVDANGVEFVLGRTGDVEAEFRAISLSGMRDRLVDRPNVFKFELSSQSMGVWLLDFDQCRTFPESPEGVKQLQRAFYLNDPYYPRPVSKHPNDVALWETFKAAYLQASAFLKPQSRMPRLFIQAVEEEGRRRAAGGSV</sequence>